<reference evidence="1 2" key="1">
    <citation type="journal article" date="2016" name="Nat. Commun.">
        <title>Thousands of microbial genomes shed light on interconnected biogeochemical processes in an aquifer system.</title>
        <authorList>
            <person name="Anantharaman K."/>
            <person name="Brown C.T."/>
            <person name="Hug L.A."/>
            <person name="Sharon I."/>
            <person name="Castelle C.J."/>
            <person name="Probst A.J."/>
            <person name="Thomas B.C."/>
            <person name="Singh A."/>
            <person name="Wilkins M.J."/>
            <person name="Karaoz U."/>
            <person name="Brodie E.L."/>
            <person name="Williams K.H."/>
            <person name="Hubbard S.S."/>
            <person name="Banfield J.F."/>
        </authorList>
    </citation>
    <scope>NUCLEOTIDE SEQUENCE [LARGE SCALE GENOMIC DNA]</scope>
</reference>
<dbReference type="Gene3D" id="3.40.91.70">
    <property type="entry name" value="Type II restriction endonuclease, HindIII"/>
    <property type="match status" value="1"/>
</dbReference>
<comment type="caution">
    <text evidence="1">The sequence shown here is derived from an EMBL/GenBank/DDBJ whole genome shotgun (WGS) entry which is preliminary data.</text>
</comment>
<organism evidence="1 2">
    <name type="scientific">Candidatus Roizmanbacteria bacterium RIFCSPHIGHO2_12_FULL_42_10</name>
    <dbReference type="NCBI Taxonomy" id="1802053"/>
    <lineage>
        <taxon>Bacteria</taxon>
        <taxon>Candidatus Roizmaniibacteriota</taxon>
    </lineage>
</organism>
<evidence type="ECO:0008006" key="3">
    <source>
        <dbReference type="Google" id="ProtNLM"/>
    </source>
</evidence>
<dbReference type="InterPro" id="IPR038373">
    <property type="entry name" value="Restrct_endonuc_II_HindIII_sf"/>
</dbReference>
<dbReference type="InterPro" id="IPR019043">
    <property type="entry name" value="Restrct_endonuc_II_HindIII"/>
</dbReference>
<dbReference type="AlphaFoldDB" id="A0A1F7I628"/>
<dbReference type="EMBL" id="MGAD01000009">
    <property type="protein sequence ID" value="OGK38785.1"/>
    <property type="molecule type" value="Genomic_DNA"/>
</dbReference>
<proteinExistence type="predicted"/>
<dbReference type="Proteomes" id="UP000178076">
    <property type="component" value="Unassembled WGS sequence"/>
</dbReference>
<evidence type="ECO:0000313" key="1">
    <source>
        <dbReference type="EMBL" id="OGK38785.1"/>
    </source>
</evidence>
<protein>
    <recommendedName>
        <fullName evidence="3">HindIII family type II restriction endonuclease</fullName>
    </recommendedName>
</protein>
<gene>
    <name evidence="1" type="ORF">A3F32_01930</name>
</gene>
<evidence type="ECO:0000313" key="2">
    <source>
        <dbReference type="Proteomes" id="UP000178076"/>
    </source>
</evidence>
<accession>A0A1F7I628</accession>
<sequence length="269" mass="30739">MVEDGGLTFSDYAVKLEEIVKGLSLEDIKMSLIECGVIPESFSHDSTEEKLYSKYSDMLLARTLTFMGIDSKVIKERADAADVEGRTKDYTLVADGKVFRLSRTAKNQKDFKVEALDKWRGAKDFACLVSPLYQYPKNKSQIYRQAIGRNVTLLSYIHLYFILSQNKPNKFNYKPLWLVGKKLKGAKGAITYWKAIDKTLCSILNKNLKEIEKVKKLELDLLKGSAKEEMAYIDGKIETIKALPHNEAIDRLIKSEKLDRKINQIKRLS</sequence>
<name>A0A1F7I628_9BACT</name>
<dbReference type="Gene3D" id="6.10.250.1510">
    <property type="match status" value="1"/>
</dbReference>
<dbReference type="Pfam" id="PF09518">
    <property type="entry name" value="RE_HindIII"/>
    <property type="match status" value="1"/>
</dbReference>